<protein>
    <recommendedName>
        <fullName evidence="4">BTB domain transcription factor</fullName>
    </recommendedName>
</protein>
<proteinExistence type="predicted"/>
<organism evidence="2 3">
    <name type="scientific">Hapsidospora chrysogenum (strain ATCC 11550 / CBS 779.69 / DSM 880 / IAM 14645 / JCM 23072 / IMI 49137)</name>
    <name type="common">Acremonium chrysogenum</name>
    <dbReference type="NCBI Taxonomy" id="857340"/>
    <lineage>
        <taxon>Eukaryota</taxon>
        <taxon>Fungi</taxon>
        <taxon>Dikarya</taxon>
        <taxon>Ascomycota</taxon>
        <taxon>Pezizomycotina</taxon>
        <taxon>Sordariomycetes</taxon>
        <taxon>Hypocreomycetidae</taxon>
        <taxon>Hypocreales</taxon>
        <taxon>Bionectriaceae</taxon>
        <taxon>Hapsidospora</taxon>
    </lineage>
</organism>
<gene>
    <name evidence="2" type="ORF">ACRE_036580</name>
</gene>
<evidence type="ECO:0000313" key="2">
    <source>
        <dbReference type="EMBL" id="KFH45491.1"/>
    </source>
</evidence>
<feature type="compositionally biased region" description="Basic and acidic residues" evidence="1">
    <location>
        <begin position="1"/>
        <end position="61"/>
    </location>
</feature>
<keyword evidence="3" id="KW-1185">Reference proteome</keyword>
<name>A0A086T809_HAPC1</name>
<feature type="region of interest" description="Disordered" evidence="1">
    <location>
        <begin position="304"/>
        <end position="325"/>
    </location>
</feature>
<feature type="compositionally biased region" description="Basic and acidic residues" evidence="1">
    <location>
        <begin position="305"/>
        <end position="321"/>
    </location>
</feature>
<feature type="compositionally biased region" description="Low complexity" evidence="1">
    <location>
        <begin position="64"/>
        <end position="79"/>
    </location>
</feature>
<evidence type="ECO:0000256" key="1">
    <source>
        <dbReference type="SAM" id="MobiDB-lite"/>
    </source>
</evidence>
<reference evidence="3" key="1">
    <citation type="journal article" date="2014" name="Genome Announc.">
        <title>Genome sequence and annotation of Acremonium chrysogenum, producer of the beta-lactam antibiotic cephalosporin C.</title>
        <authorList>
            <person name="Terfehr D."/>
            <person name="Dahlmann T.A."/>
            <person name="Specht T."/>
            <person name="Zadra I."/>
            <person name="Kuernsteiner H."/>
            <person name="Kueck U."/>
        </authorList>
    </citation>
    <scope>NUCLEOTIDE SEQUENCE [LARGE SCALE GENOMIC DNA]</scope>
    <source>
        <strain evidence="3">ATCC 11550 / CBS 779.69 / DSM 880 / IAM 14645 / JCM 23072 / IMI 49137</strain>
    </source>
</reference>
<comment type="caution">
    <text evidence="2">The sequence shown here is derived from an EMBL/GenBank/DDBJ whole genome shotgun (WGS) entry which is preliminary data.</text>
</comment>
<dbReference type="EMBL" id="JPKY01000031">
    <property type="protein sequence ID" value="KFH45491.1"/>
    <property type="molecule type" value="Genomic_DNA"/>
</dbReference>
<feature type="region of interest" description="Disordered" evidence="1">
    <location>
        <begin position="1"/>
        <end position="89"/>
    </location>
</feature>
<dbReference type="Proteomes" id="UP000029964">
    <property type="component" value="Unassembled WGS sequence"/>
</dbReference>
<evidence type="ECO:0008006" key="4">
    <source>
        <dbReference type="Google" id="ProtNLM"/>
    </source>
</evidence>
<dbReference type="AlphaFoldDB" id="A0A086T809"/>
<dbReference type="HOGENOM" id="CLU_024063_0_1_1"/>
<dbReference type="STRING" id="857340.A0A086T809"/>
<dbReference type="OrthoDB" id="1028014at2759"/>
<dbReference type="PANTHER" id="PTHR34776:SF1">
    <property type="entry name" value="F17F16.3 PROTEIN"/>
    <property type="match status" value="1"/>
</dbReference>
<sequence length="366" mass="40706">MTRSKDKSEKQDAEHAEVGEKHQTEKKSPQSKRAKTDTEKRETRSDTAKKSQKSEPQKGEPQEGNSAPSSPPAAANGGAEKPGKEPDVPSNILEKGIIYFFIRGRVGIDDPSSVDEIRRSHILLRPIANDAKLGEGPIADAGNSRLVALPKKVLPLSGKDRFIAFVEKSAASFKTIKETYLEGSEYTTKTAGTRHNPPAKPAGEGVYAITTTGRESHLAYMLTVPEKLEEVQQELGLREKGSFIISTKNPNIKGPPNVQFKDKPDFPKEIMDEFGSYRWLPTRPAHLDYPNTQLLLIGESSGIERATRKREEDEKEGKADPEEVLEELEEEDLKRMRHLPGHQSASIYADLKVHAEDYPKLQTTFD</sequence>
<evidence type="ECO:0000313" key="3">
    <source>
        <dbReference type="Proteomes" id="UP000029964"/>
    </source>
</evidence>
<accession>A0A086T809</accession>
<dbReference type="PANTHER" id="PTHR34776">
    <property type="entry name" value="F17F16.3 PROTEIN"/>
    <property type="match status" value="1"/>
</dbReference>